<dbReference type="InterPro" id="IPR036396">
    <property type="entry name" value="Cyt_P450_sf"/>
</dbReference>
<dbReference type="Proteomes" id="UP000799444">
    <property type="component" value="Unassembled WGS sequence"/>
</dbReference>
<keyword evidence="5" id="KW-0560">Oxidoreductase</keyword>
<proteinExistence type="predicted"/>
<organism evidence="9 10">
    <name type="scientific">Polyplosphaeria fusca</name>
    <dbReference type="NCBI Taxonomy" id="682080"/>
    <lineage>
        <taxon>Eukaryota</taxon>
        <taxon>Fungi</taxon>
        <taxon>Dikarya</taxon>
        <taxon>Ascomycota</taxon>
        <taxon>Pezizomycotina</taxon>
        <taxon>Dothideomycetes</taxon>
        <taxon>Pleosporomycetidae</taxon>
        <taxon>Pleosporales</taxon>
        <taxon>Tetraplosphaeriaceae</taxon>
        <taxon>Polyplosphaeria</taxon>
    </lineage>
</organism>
<dbReference type="InterPro" id="IPR050121">
    <property type="entry name" value="Cytochrome_P450_monoxygenase"/>
</dbReference>
<evidence type="ECO:0000256" key="3">
    <source>
        <dbReference type="ARBA" id="ARBA00022617"/>
    </source>
</evidence>
<comment type="cofactor">
    <cofactor evidence="1 8">
        <name>heme</name>
        <dbReference type="ChEBI" id="CHEBI:30413"/>
    </cofactor>
</comment>
<evidence type="ECO:0000256" key="2">
    <source>
        <dbReference type="ARBA" id="ARBA00005179"/>
    </source>
</evidence>
<evidence type="ECO:0000256" key="4">
    <source>
        <dbReference type="ARBA" id="ARBA00022723"/>
    </source>
</evidence>
<protein>
    <submittedName>
        <fullName evidence="9">Cytochrome P450 monooxygenase</fullName>
    </submittedName>
</protein>
<dbReference type="PRINTS" id="PR00385">
    <property type="entry name" value="P450"/>
</dbReference>
<reference evidence="9" key="1">
    <citation type="journal article" date="2020" name="Stud. Mycol.">
        <title>101 Dothideomycetes genomes: a test case for predicting lifestyles and emergence of pathogens.</title>
        <authorList>
            <person name="Haridas S."/>
            <person name="Albert R."/>
            <person name="Binder M."/>
            <person name="Bloem J."/>
            <person name="Labutti K."/>
            <person name="Salamov A."/>
            <person name="Andreopoulos B."/>
            <person name="Baker S."/>
            <person name="Barry K."/>
            <person name="Bills G."/>
            <person name="Bluhm B."/>
            <person name="Cannon C."/>
            <person name="Castanera R."/>
            <person name="Culley D."/>
            <person name="Daum C."/>
            <person name="Ezra D."/>
            <person name="Gonzalez J."/>
            <person name="Henrissat B."/>
            <person name="Kuo A."/>
            <person name="Liang C."/>
            <person name="Lipzen A."/>
            <person name="Lutzoni F."/>
            <person name="Magnuson J."/>
            <person name="Mondo S."/>
            <person name="Nolan M."/>
            <person name="Ohm R."/>
            <person name="Pangilinan J."/>
            <person name="Park H.-J."/>
            <person name="Ramirez L."/>
            <person name="Alfaro M."/>
            <person name="Sun H."/>
            <person name="Tritt A."/>
            <person name="Yoshinaga Y."/>
            <person name="Zwiers L.-H."/>
            <person name="Turgeon B."/>
            <person name="Goodwin S."/>
            <person name="Spatafora J."/>
            <person name="Crous P."/>
            <person name="Grigoriev I."/>
        </authorList>
    </citation>
    <scope>NUCLEOTIDE SEQUENCE</scope>
    <source>
        <strain evidence="9">CBS 125425</strain>
    </source>
</reference>
<evidence type="ECO:0000313" key="10">
    <source>
        <dbReference type="Proteomes" id="UP000799444"/>
    </source>
</evidence>
<evidence type="ECO:0000313" key="9">
    <source>
        <dbReference type="EMBL" id="KAF2730628.1"/>
    </source>
</evidence>
<dbReference type="SUPFAM" id="SSF48264">
    <property type="entry name" value="Cytochrome P450"/>
    <property type="match status" value="1"/>
</dbReference>
<comment type="caution">
    <text evidence="9">The sequence shown here is derived from an EMBL/GenBank/DDBJ whole genome shotgun (WGS) entry which is preliminary data.</text>
</comment>
<name>A0A9P4QSK4_9PLEO</name>
<keyword evidence="10" id="KW-1185">Reference proteome</keyword>
<evidence type="ECO:0000256" key="1">
    <source>
        <dbReference type="ARBA" id="ARBA00001971"/>
    </source>
</evidence>
<keyword evidence="3 8" id="KW-0349">Heme</keyword>
<accession>A0A9P4QSK4</accession>
<gene>
    <name evidence="9" type="ORF">EJ04DRAFT_500151</name>
</gene>
<dbReference type="GO" id="GO:0005506">
    <property type="term" value="F:iron ion binding"/>
    <property type="evidence" value="ECO:0007669"/>
    <property type="project" value="InterPro"/>
</dbReference>
<evidence type="ECO:0000256" key="5">
    <source>
        <dbReference type="ARBA" id="ARBA00023002"/>
    </source>
</evidence>
<evidence type="ECO:0000256" key="6">
    <source>
        <dbReference type="ARBA" id="ARBA00023004"/>
    </source>
</evidence>
<dbReference type="OrthoDB" id="10029320at2759"/>
<dbReference type="CDD" id="cd11051">
    <property type="entry name" value="CYP59-like"/>
    <property type="match status" value="1"/>
</dbReference>
<dbReference type="InterPro" id="IPR002401">
    <property type="entry name" value="Cyt_P450_E_grp-I"/>
</dbReference>
<dbReference type="GO" id="GO:0016705">
    <property type="term" value="F:oxidoreductase activity, acting on paired donors, with incorporation or reduction of molecular oxygen"/>
    <property type="evidence" value="ECO:0007669"/>
    <property type="project" value="InterPro"/>
</dbReference>
<dbReference type="Gene3D" id="1.10.630.10">
    <property type="entry name" value="Cytochrome P450"/>
    <property type="match status" value="1"/>
</dbReference>
<dbReference type="PRINTS" id="PR00463">
    <property type="entry name" value="EP450I"/>
</dbReference>
<dbReference type="AlphaFoldDB" id="A0A9P4QSK4"/>
<comment type="pathway">
    <text evidence="2">Secondary metabolite biosynthesis.</text>
</comment>
<dbReference type="PANTHER" id="PTHR24305">
    <property type="entry name" value="CYTOCHROME P450"/>
    <property type="match status" value="1"/>
</dbReference>
<keyword evidence="4 8" id="KW-0479">Metal-binding</keyword>
<dbReference type="InterPro" id="IPR001128">
    <property type="entry name" value="Cyt_P450"/>
</dbReference>
<dbReference type="GO" id="GO:0020037">
    <property type="term" value="F:heme binding"/>
    <property type="evidence" value="ECO:0007669"/>
    <property type="project" value="InterPro"/>
</dbReference>
<keyword evidence="7 9" id="KW-0503">Monooxygenase</keyword>
<feature type="binding site" description="axial binding residue" evidence="8">
    <location>
        <position position="473"/>
    </location>
    <ligand>
        <name>heme</name>
        <dbReference type="ChEBI" id="CHEBI:30413"/>
    </ligand>
    <ligandPart>
        <name>Fe</name>
        <dbReference type="ChEBI" id="CHEBI:18248"/>
    </ligandPart>
</feature>
<dbReference type="EMBL" id="ML996213">
    <property type="protein sequence ID" value="KAF2730628.1"/>
    <property type="molecule type" value="Genomic_DNA"/>
</dbReference>
<evidence type="ECO:0000256" key="7">
    <source>
        <dbReference type="ARBA" id="ARBA00023033"/>
    </source>
</evidence>
<evidence type="ECO:0000256" key="8">
    <source>
        <dbReference type="PIRSR" id="PIRSR602401-1"/>
    </source>
</evidence>
<keyword evidence="6 8" id="KW-0408">Iron</keyword>
<dbReference type="Pfam" id="PF00067">
    <property type="entry name" value="p450"/>
    <property type="match status" value="1"/>
</dbReference>
<dbReference type="GO" id="GO:0004497">
    <property type="term" value="F:monooxygenase activity"/>
    <property type="evidence" value="ECO:0007669"/>
    <property type="project" value="UniProtKB-KW"/>
</dbReference>
<sequence>MWVRVVIAAVIATLLYGLWRLRVNRMKIARLEKAGFQMPAGHSKIWGHLVHTDKFMKSLAAPDVAVDVGITANIMKDHPNGVFYIDFWPFSLPVVCITSPNAAIQMQNYSTWAKPRDVEVPFDQICAGPNMFTMPESSWKRWRAMFSNSFAPGYILQLAPMMAREIEVFCELVRAKTGTGEVFKVETMFSHLALDVVGATTLDMQLHNQIRENPIARTIRSQVEWVSFAVVVDPWKAYNPFRPLVIWNNNRLLRKFIGAEIEKQYAKVRDTFRGKKRGPKSILSLALETYLAEESAKGDLPTTIDPNFKRLAVSQILVFMIAGHETTSTTMCFCFSMLSRHPSALARMRAEHDAVFGTDIAPSHVSSLITTEPERLNQLTYTQAVIKETLRLYPPVSYVRAGTDKMVITDDAGVQYPMDGFKPWAIHMAIHRNPKYWKDPDSFLPERWLAKEGDPLYPVKGAWRPFEFGARNCIGQTLALMEVRLLLLMTVREFEVRPAYGEDAPRVWDNPAYVTFGKGVGGKCSGQFPVKVEFTERAKGGKGGAR</sequence>
<dbReference type="PANTHER" id="PTHR24305:SF107">
    <property type="entry name" value="P450, PUTATIVE (EUROFUNG)-RELATED"/>
    <property type="match status" value="1"/>
</dbReference>